<dbReference type="Gene3D" id="1.10.443.10">
    <property type="entry name" value="Intergrase catalytic core"/>
    <property type="match status" value="1"/>
</dbReference>
<dbReference type="InterPro" id="IPR011010">
    <property type="entry name" value="DNA_brk_join_enz"/>
</dbReference>
<accession>A0ABV0KPB7</accession>
<evidence type="ECO:0000256" key="1">
    <source>
        <dbReference type="ARBA" id="ARBA00023172"/>
    </source>
</evidence>
<sequence length="597" mass="69475">MAENQDFYRTATPQSAAEVFSSYKEYLLEVKQSHDLGMVQTALVRFTIPGWGGPSPKGARASSTEIQAGLEFLQQISLEQLQNALAVQEQTFNQLAFPKTKQRRPRFYLKKLVDWAAEKGWTGLKTDAGEQVEIYRFKRRHHRRPHATDTRMTSRIVKTKYILDKVEISPKLQSDFDAFTVFLQKHLNHRKITADREVIMLRQIFGWLYRLKNTPLDKLSFEFLIPVVQLRFKLQDFKKAGGDYTRLLAETKMLAREEAQETAKDMLFLINEFLDFYSDLYQSRSRVIETLVKLAKFLYRNETDSTIAEKFNDIPAVINLRKLSAQITKRSKEQPQAVPFEQKSIPWEEVFEVLKKLQKEADLEFTYHLTGRNGRPQKVKRKGGGRAKSIQKFLIIALFTVMPPERSRTIRELELGRTLVCGLSNGSNFIPVEKVQDKKQSKWYIHLSPEDYKTGKAYGEYWGEIPNVKFSEDKTLYYYINLWLNEHRAVLNPQHNFVFTAHNGKPIQAGKMWDIVRNVFFRFTGVPVTAKELRRMYVTYLKDNGASEAELDAAAVAMHHSRRTQSEDYDKQEKQNKVAPIYKFNQNVFNKVFGSSL</sequence>
<comment type="caution">
    <text evidence="2">The sequence shown here is derived from an EMBL/GenBank/DDBJ whole genome shotgun (WGS) entry which is preliminary data.</text>
</comment>
<proteinExistence type="predicted"/>
<dbReference type="InterPro" id="IPR013762">
    <property type="entry name" value="Integrase-like_cat_sf"/>
</dbReference>
<keyword evidence="3" id="KW-1185">Reference proteome</keyword>
<dbReference type="EMBL" id="JAMPLM010000026">
    <property type="protein sequence ID" value="MEP1061087.1"/>
    <property type="molecule type" value="Genomic_DNA"/>
</dbReference>
<evidence type="ECO:0008006" key="4">
    <source>
        <dbReference type="Google" id="ProtNLM"/>
    </source>
</evidence>
<protein>
    <recommendedName>
        <fullName evidence="4">Core-binding (CB) domain-containing protein</fullName>
    </recommendedName>
</protein>
<organism evidence="2 3">
    <name type="scientific">Stenomitos frigidus AS-A4</name>
    <dbReference type="NCBI Taxonomy" id="2933935"/>
    <lineage>
        <taxon>Bacteria</taxon>
        <taxon>Bacillati</taxon>
        <taxon>Cyanobacteriota</taxon>
        <taxon>Cyanophyceae</taxon>
        <taxon>Leptolyngbyales</taxon>
        <taxon>Leptolyngbyaceae</taxon>
        <taxon>Stenomitos</taxon>
    </lineage>
</organism>
<dbReference type="RefSeq" id="WP_190449867.1">
    <property type="nucleotide sequence ID" value="NZ_JAMPLM010000026.1"/>
</dbReference>
<dbReference type="SUPFAM" id="SSF56349">
    <property type="entry name" value="DNA breaking-rejoining enzymes"/>
    <property type="match status" value="1"/>
</dbReference>
<keyword evidence="1" id="KW-0233">DNA recombination</keyword>
<evidence type="ECO:0000313" key="2">
    <source>
        <dbReference type="EMBL" id="MEP1061087.1"/>
    </source>
</evidence>
<gene>
    <name evidence="2" type="ORF">NDI38_21890</name>
</gene>
<name>A0ABV0KPB7_9CYAN</name>
<dbReference type="Proteomes" id="UP001476950">
    <property type="component" value="Unassembled WGS sequence"/>
</dbReference>
<reference evidence="2 3" key="1">
    <citation type="submission" date="2022-04" db="EMBL/GenBank/DDBJ databases">
        <title>Positive selection, recombination, and allopatry shape intraspecific diversity of widespread and dominant cyanobacteria.</title>
        <authorList>
            <person name="Wei J."/>
            <person name="Shu W."/>
            <person name="Hu C."/>
        </authorList>
    </citation>
    <scope>NUCLEOTIDE SEQUENCE [LARGE SCALE GENOMIC DNA]</scope>
    <source>
        <strain evidence="2 3">AS-A4</strain>
    </source>
</reference>
<evidence type="ECO:0000313" key="3">
    <source>
        <dbReference type="Proteomes" id="UP001476950"/>
    </source>
</evidence>